<gene>
    <name evidence="1" type="ORF">HYN56_04545</name>
</gene>
<dbReference type="KEGG" id="fcr:HYN56_04545"/>
<proteinExistence type="predicted"/>
<accession>A0A2S1YHJ7</accession>
<dbReference type="Proteomes" id="UP000245250">
    <property type="component" value="Chromosome"/>
</dbReference>
<evidence type="ECO:0000313" key="2">
    <source>
        <dbReference type="Proteomes" id="UP000245250"/>
    </source>
</evidence>
<dbReference type="EMBL" id="CP029255">
    <property type="protein sequence ID" value="AWK03529.1"/>
    <property type="molecule type" value="Genomic_DNA"/>
</dbReference>
<dbReference type="AlphaFoldDB" id="A0A2S1YHJ7"/>
<evidence type="ECO:0008006" key="3">
    <source>
        <dbReference type="Google" id="ProtNLM"/>
    </source>
</evidence>
<organism evidence="1 2">
    <name type="scientific">Flavobacterium crocinum</name>
    <dbReference type="NCBI Taxonomy" id="2183896"/>
    <lineage>
        <taxon>Bacteria</taxon>
        <taxon>Pseudomonadati</taxon>
        <taxon>Bacteroidota</taxon>
        <taxon>Flavobacteriia</taxon>
        <taxon>Flavobacteriales</taxon>
        <taxon>Flavobacteriaceae</taxon>
        <taxon>Flavobacterium</taxon>
    </lineage>
</organism>
<reference evidence="1 2" key="1">
    <citation type="submission" date="2018-05" db="EMBL/GenBank/DDBJ databases">
        <title>Genome sequencing of Flavobacterium sp. HYN0056.</title>
        <authorList>
            <person name="Yi H."/>
            <person name="Baek C."/>
        </authorList>
    </citation>
    <scope>NUCLEOTIDE SEQUENCE [LARGE SCALE GENOMIC DNA]</scope>
    <source>
        <strain evidence="1 2">HYN0056</strain>
    </source>
</reference>
<name>A0A2S1YHJ7_9FLAO</name>
<protein>
    <recommendedName>
        <fullName evidence="3">HEAT repeat domain-containing protein</fullName>
    </recommendedName>
</protein>
<evidence type="ECO:0000313" key="1">
    <source>
        <dbReference type="EMBL" id="AWK03529.1"/>
    </source>
</evidence>
<keyword evidence="2" id="KW-1185">Reference proteome</keyword>
<sequence>MTNNKARLLVDDPTLIKLIDNLCSYWYINEIEIINANEKNELPRHQYENSIWLLGETIRRCLSEQKRKREVNDLLDKVALVADRKQYGYGRVAFILILSEFGNKKYVDLLRKFLHDDAVQLATLEALRIMKEPSVEREIMALFTSTKKKWIMKECEKYFRMLAKVKRD</sequence>